<keyword evidence="8 10" id="KW-0057">Aromatic amino acid biosynthesis</keyword>
<dbReference type="InterPro" id="IPR013785">
    <property type="entry name" value="Aldolase_TIM"/>
</dbReference>
<gene>
    <name evidence="10" type="primary">trpF</name>
    <name evidence="12" type="ORF">SAMN02745973_01850</name>
</gene>
<evidence type="ECO:0000256" key="7">
    <source>
        <dbReference type="ARBA" id="ARBA00022822"/>
    </source>
</evidence>
<comment type="pathway">
    <text evidence="2 10">Amino-acid biosynthesis; L-tryptophan biosynthesis; L-tryptophan from chorismate: step 3/5.</text>
</comment>
<dbReference type="AlphaFoldDB" id="A0A1T4NY42"/>
<feature type="domain" description="N-(5'phosphoribosyl) anthranilate isomerase (PRAI)" evidence="11">
    <location>
        <begin position="4"/>
        <end position="193"/>
    </location>
</feature>
<protein>
    <recommendedName>
        <fullName evidence="5 10">N-(5'-phosphoribosyl)anthranilate isomerase</fullName>
        <shortName evidence="10">PRAI</shortName>
        <ecNumber evidence="4 10">5.3.1.24</ecNumber>
    </recommendedName>
</protein>
<evidence type="ECO:0000256" key="1">
    <source>
        <dbReference type="ARBA" id="ARBA00001164"/>
    </source>
</evidence>
<dbReference type="OrthoDB" id="9786954at2"/>
<evidence type="ECO:0000256" key="2">
    <source>
        <dbReference type="ARBA" id="ARBA00004664"/>
    </source>
</evidence>
<keyword evidence="9 10" id="KW-0413">Isomerase</keyword>
<reference evidence="12 13" key="1">
    <citation type="submission" date="2017-02" db="EMBL/GenBank/DDBJ databases">
        <authorList>
            <person name="Peterson S.W."/>
        </authorList>
    </citation>
    <scope>NUCLEOTIDE SEQUENCE [LARGE SCALE GENOMIC DNA]</scope>
    <source>
        <strain evidence="12 13">DSM 15102</strain>
    </source>
</reference>
<dbReference type="Gene3D" id="3.20.20.70">
    <property type="entry name" value="Aldolase class I"/>
    <property type="match status" value="1"/>
</dbReference>
<evidence type="ECO:0000313" key="12">
    <source>
        <dbReference type="EMBL" id="SJZ83966.1"/>
    </source>
</evidence>
<evidence type="ECO:0000256" key="3">
    <source>
        <dbReference type="ARBA" id="ARBA00007571"/>
    </source>
</evidence>
<dbReference type="CDD" id="cd00405">
    <property type="entry name" value="PRAI"/>
    <property type="match status" value="1"/>
</dbReference>
<dbReference type="PANTHER" id="PTHR42894">
    <property type="entry name" value="N-(5'-PHOSPHORIBOSYL)ANTHRANILATE ISOMERASE"/>
    <property type="match status" value="1"/>
</dbReference>
<dbReference type="EC" id="5.3.1.24" evidence="4 10"/>
<evidence type="ECO:0000256" key="5">
    <source>
        <dbReference type="ARBA" id="ARBA00022272"/>
    </source>
</evidence>
<name>A0A1T4NY42_9FIRM</name>
<keyword evidence="7 10" id="KW-0822">Tryptophan biosynthesis</keyword>
<dbReference type="GO" id="GO:0000162">
    <property type="term" value="P:L-tryptophan biosynthetic process"/>
    <property type="evidence" value="ECO:0007669"/>
    <property type="project" value="UniProtKB-UniRule"/>
</dbReference>
<organism evidence="12 13">
    <name type="scientific">Garciella nitratireducens DSM 15102</name>
    <dbReference type="NCBI Taxonomy" id="1121911"/>
    <lineage>
        <taxon>Bacteria</taxon>
        <taxon>Bacillati</taxon>
        <taxon>Bacillota</taxon>
        <taxon>Clostridia</taxon>
        <taxon>Eubacteriales</taxon>
        <taxon>Eubacteriaceae</taxon>
        <taxon>Garciella</taxon>
    </lineage>
</organism>
<evidence type="ECO:0000256" key="9">
    <source>
        <dbReference type="ARBA" id="ARBA00023235"/>
    </source>
</evidence>
<dbReference type="InterPro" id="IPR044643">
    <property type="entry name" value="TrpF_fam"/>
</dbReference>
<comment type="similarity">
    <text evidence="3 10">Belongs to the TrpF family.</text>
</comment>
<dbReference type="GO" id="GO:0004640">
    <property type="term" value="F:phosphoribosylanthranilate isomerase activity"/>
    <property type="evidence" value="ECO:0007669"/>
    <property type="project" value="UniProtKB-UniRule"/>
</dbReference>
<proteinExistence type="inferred from homology"/>
<dbReference type="PANTHER" id="PTHR42894:SF1">
    <property type="entry name" value="N-(5'-PHOSPHORIBOSYL)ANTHRANILATE ISOMERASE"/>
    <property type="match status" value="1"/>
</dbReference>
<evidence type="ECO:0000259" key="11">
    <source>
        <dbReference type="Pfam" id="PF00697"/>
    </source>
</evidence>
<keyword evidence="6 10" id="KW-0028">Amino-acid biosynthesis</keyword>
<sequence length="199" mass="23038">MTKIKICGVTRIEEIDYINKFKPEYIGFIFAKSKRQVSLDTAIRLRHRLSKEIKSVGVFADQEIEKVEKIAQKVGLDVLQFHGQEDRSYINHFKEYEVWKAILVSNKRELFKMYPYKNIRLLFDSEQGGSGKPFDWNIIKKCHLEKQIILAGGLDCDNVVEAIQKLHPFAVDVSSGVETNGVKDAQKVKKFIKKVREFS</sequence>
<dbReference type="InterPro" id="IPR001240">
    <property type="entry name" value="PRAI_dom"/>
</dbReference>
<dbReference type="Proteomes" id="UP000196365">
    <property type="component" value="Unassembled WGS sequence"/>
</dbReference>
<accession>A0A1T4NY42</accession>
<dbReference type="SUPFAM" id="SSF51366">
    <property type="entry name" value="Ribulose-phoshate binding barrel"/>
    <property type="match status" value="1"/>
</dbReference>
<dbReference type="RefSeq" id="WP_087679222.1">
    <property type="nucleotide sequence ID" value="NZ_FUWV01000013.1"/>
</dbReference>
<dbReference type="InterPro" id="IPR011060">
    <property type="entry name" value="RibuloseP-bd_barrel"/>
</dbReference>
<comment type="catalytic activity">
    <reaction evidence="1 10">
        <text>N-(5-phospho-beta-D-ribosyl)anthranilate = 1-(2-carboxyphenylamino)-1-deoxy-D-ribulose 5-phosphate</text>
        <dbReference type="Rhea" id="RHEA:21540"/>
        <dbReference type="ChEBI" id="CHEBI:18277"/>
        <dbReference type="ChEBI" id="CHEBI:58613"/>
        <dbReference type="EC" id="5.3.1.24"/>
    </reaction>
</comment>
<evidence type="ECO:0000256" key="4">
    <source>
        <dbReference type="ARBA" id="ARBA00012572"/>
    </source>
</evidence>
<dbReference type="Pfam" id="PF00697">
    <property type="entry name" value="PRAI"/>
    <property type="match status" value="1"/>
</dbReference>
<dbReference type="FunFam" id="3.20.20.70:FF:000075">
    <property type="entry name" value="Tryptophan biosynthesis protein TRP1"/>
    <property type="match status" value="1"/>
</dbReference>
<evidence type="ECO:0000256" key="6">
    <source>
        <dbReference type="ARBA" id="ARBA00022605"/>
    </source>
</evidence>
<dbReference type="HAMAP" id="MF_00135">
    <property type="entry name" value="PRAI"/>
    <property type="match status" value="1"/>
</dbReference>
<evidence type="ECO:0000313" key="13">
    <source>
        <dbReference type="Proteomes" id="UP000196365"/>
    </source>
</evidence>
<evidence type="ECO:0000256" key="8">
    <source>
        <dbReference type="ARBA" id="ARBA00023141"/>
    </source>
</evidence>
<keyword evidence="13" id="KW-1185">Reference proteome</keyword>
<dbReference type="UniPathway" id="UPA00035">
    <property type="reaction ID" value="UER00042"/>
</dbReference>
<evidence type="ECO:0000256" key="10">
    <source>
        <dbReference type="HAMAP-Rule" id="MF_00135"/>
    </source>
</evidence>
<dbReference type="EMBL" id="FUWV01000013">
    <property type="protein sequence ID" value="SJZ83966.1"/>
    <property type="molecule type" value="Genomic_DNA"/>
</dbReference>